<dbReference type="InterPro" id="IPR014710">
    <property type="entry name" value="RmlC-like_jellyroll"/>
</dbReference>
<evidence type="ECO:0000313" key="1">
    <source>
        <dbReference type="EMBL" id="CAF4070374.1"/>
    </source>
</evidence>
<organism evidence="1 2">
    <name type="scientific">Rotaria sordida</name>
    <dbReference type="NCBI Taxonomy" id="392033"/>
    <lineage>
        <taxon>Eukaryota</taxon>
        <taxon>Metazoa</taxon>
        <taxon>Spiralia</taxon>
        <taxon>Gnathifera</taxon>
        <taxon>Rotifera</taxon>
        <taxon>Eurotatoria</taxon>
        <taxon>Bdelloidea</taxon>
        <taxon>Philodinida</taxon>
        <taxon>Philodinidae</taxon>
        <taxon>Rotaria</taxon>
    </lineage>
</organism>
<proteinExistence type="predicted"/>
<dbReference type="Gene3D" id="2.60.120.10">
    <property type="entry name" value="Jelly Rolls"/>
    <property type="match status" value="1"/>
</dbReference>
<dbReference type="AlphaFoldDB" id="A0A819T4C4"/>
<protein>
    <submittedName>
        <fullName evidence="1">Uncharacterized protein</fullName>
    </submittedName>
</protein>
<name>A0A819T4C4_9BILA</name>
<evidence type="ECO:0000313" key="2">
    <source>
        <dbReference type="Proteomes" id="UP000663823"/>
    </source>
</evidence>
<dbReference type="EMBL" id="CAJOAX010010174">
    <property type="protein sequence ID" value="CAF4070374.1"/>
    <property type="molecule type" value="Genomic_DNA"/>
</dbReference>
<accession>A0A819T4C4</accession>
<gene>
    <name evidence="1" type="ORF">OTI717_LOCUS32635</name>
</gene>
<dbReference type="SUPFAM" id="SSF51182">
    <property type="entry name" value="RmlC-like cupins"/>
    <property type="match status" value="1"/>
</dbReference>
<reference evidence="1" key="1">
    <citation type="submission" date="2021-02" db="EMBL/GenBank/DDBJ databases">
        <authorList>
            <person name="Nowell W R."/>
        </authorList>
    </citation>
    <scope>NUCLEOTIDE SEQUENCE</scope>
</reference>
<comment type="caution">
    <text evidence="1">The sequence shown here is derived from an EMBL/GenBank/DDBJ whole genome shotgun (WGS) entry which is preliminary data.</text>
</comment>
<dbReference type="InterPro" id="IPR011051">
    <property type="entry name" value="RmlC_Cupin_sf"/>
</dbReference>
<dbReference type="Proteomes" id="UP000663823">
    <property type="component" value="Unassembled WGS sequence"/>
</dbReference>
<sequence>MDYRNHFNPVHNHSNAYGIIRVPYGRILVKLYPDLTLNVRVVAPIEQILEEGQVTWMLPKLNQTDQVKNPDLYGTCCITLQCYQYGSEDRQHYEYFDYLTNDGHSIGHFDPKSDIDYAEFKQRMRQEWQSSS</sequence>